<evidence type="ECO:0000313" key="1">
    <source>
        <dbReference type="EMBL" id="EEG73536.1"/>
    </source>
</evidence>
<dbReference type="EMBL" id="ABYI02000023">
    <property type="protein sequence ID" value="EEG73536.1"/>
    <property type="molecule type" value="Genomic_DNA"/>
</dbReference>
<sequence>MREPQKHFIICNHKQKIRQEDAMSNRLTGWLKHGPDLRDAYFIFADDVFTGHMTYGQFTTLLKFYLLIYRRILIADSFLVNNAHLHRFLLEEGRELLEKGLIVFVLRSDKSKVSDLLNDFKKSKTLNDGLETDKVKRILDHYDFRKTIKWDKERISQNFNDKICASLNMLPISGEDAQKFAEELDAKKAKGLLTRQFVYDYLDKQYVPSDPVRQVIKKYTDIIYSFNIPNALHVASAYPERLLSNELLSPEKVFFQLTDEKDIEARLLHEISYQSEDLISEDTISCDHPLMFYTAVLSRLGAGEILALREIDSFAKYLDALRRNDSEEMKWYFYNYCQESNKLAAAMISKDYHDLKKKGHKLSIRSKVENTAKGIISFGLNFVPSPHELLTPLADTFITGGISLISQKASHALEKEYNIGLINASREAQKLADQDKHTILNETEDVFQINKIRENRNERSV</sequence>
<evidence type="ECO:0000313" key="2">
    <source>
        <dbReference type="Proteomes" id="UP000004893"/>
    </source>
</evidence>
<protein>
    <submittedName>
        <fullName evidence="1">Uncharacterized protein</fullName>
    </submittedName>
</protein>
<organism evidence="1 2">
    <name type="scientific">[Clostridium] hylemonae DSM 15053</name>
    <dbReference type="NCBI Taxonomy" id="553973"/>
    <lineage>
        <taxon>Bacteria</taxon>
        <taxon>Bacillati</taxon>
        <taxon>Bacillota</taxon>
        <taxon>Clostridia</taxon>
        <taxon>Lachnospirales</taxon>
        <taxon>Lachnospiraceae</taxon>
    </lineage>
</organism>
<proteinExistence type="predicted"/>
<keyword evidence="2" id="KW-1185">Reference proteome</keyword>
<dbReference type="STRING" id="553973.CLOHYLEM_06218"/>
<dbReference type="Proteomes" id="UP000004893">
    <property type="component" value="Unassembled WGS sequence"/>
</dbReference>
<reference evidence="1" key="2">
    <citation type="submission" date="2013-06" db="EMBL/GenBank/DDBJ databases">
        <title>Draft genome sequence of Clostridium hylemonae (DSM 15053).</title>
        <authorList>
            <person name="Sudarsanam P."/>
            <person name="Ley R."/>
            <person name="Guruge J."/>
            <person name="Turnbaugh P.J."/>
            <person name="Mahowald M."/>
            <person name="Liep D."/>
            <person name="Gordon J."/>
        </authorList>
    </citation>
    <scope>NUCLEOTIDE SEQUENCE</scope>
    <source>
        <strain evidence="1">DSM 15053</strain>
    </source>
</reference>
<accession>C0C2B2</accession>
<gene>
    <name evidence="1" type="ORF">CLOHYLEM_06218</name>
</gene>
<comment type="caution">
    <text evidence="1">The sequence shown here is derived from an EMBL/GenBank/DDBJ whole genome shotgun (WGS) entry which is preliminary data.</text>
</comment>
<dbReference type="eggNOG" id="ENOG5033ZSB">
    <property type="taxonomic scope" value="Bacteria"/>
</dbReference>
<dbReference type="HOGENOM" id="CLU_592785_0_0_9"/>
<name>C0C2B2_9FIRM</name>
<reference evidence="1" key="1">
    <citation type="submission" date="2009-02" db="EMBL/GenBank/DDBJ databases">
        <authorList>
            <person name="Fulton L."/>
            <person name="Clifton S."/>
            <person name="Fulton B."/>
            <person name="Xu J."/>
            <person name="Minx P."/>
            <person name="Pepin K.H."/>
            <person name="Johnson M."/>
            <person name="Bhonagiri V."/>
            <person name="Nash W.E."/>
            <person name="Mardis E.R."/>
            <person name="Wilson R.K."/>
        </authorList>
    </citation>
    <scope>NUCLEOTIDE SEQUENCE [LARGE SCALE GENOMIC DNA]</scope>
    <source>
        <strain evidence="1">DSM 15053</strain>
    </source>
</reference>
<dbReference type="AlphaFoldDB" id="C0C2B2"/>